<dbReference type="SUPFAM" id="SSF52540">
    <property type="entry name" value="P-loop containing nucleoside triphosphate hydrolases"/>
    <property type="match status" value="1"/>
</dbReference>
<proteinExistence type="predicted"/>
<name>A0ABU5H0W6_9BACT</name>
<evidence type="ECO:0000256" key="1">
    <source>
        <dbReference type="ARBA" id="ARBA00022448"/>
    </source>
</evidence>
<feature type="domain" description="ABC transporter" evidence="4">
    <location>
        <begin position="4"/>
        <end position="238"/>
    </location>
</feature>
<dbReference type="PANTHER" id="PTHR42781:SF4">
    <property type="entry name" value="SPERMIDINE_PUTRESCINE IMPORT ATP-BINDING PROTEIN POTA"/>
    <property type="match status" value="1"/>
</dbReference>
<dbReference type="SUPFAM" id="SSF50331">
    <property type="entry name" value="MOP-like"/>
    <property type="match status" value="1"/>
</dbReference>
<dbReference type="PROSITE" id="PS50893">
    <property type="entry name" value="ABC_TRANSPORTER_2"/>
    <property type="match status" value="1"/>
</dbReference>
<keyword evidence="1" id="KW-0813">Transport</keyword>
<protein>
    <submittedName>
        <fullName evidence="5">ABC transporter ATP-binding protein</fullName>
    </submittedName>
</protein>
<evidence type="ECO:0000313" key="5">
    <source>
        <dbReference type="EMBL" id="MDY7226961.1"/>
    </source>
</evidence>
<dbReference type="PANTHER" id="PTHR42781">
    <property type="entry name" value="SPERMIDINE/PUTRESCINE IMPORT ATP-BINDING PROTEIN POTA"/>
    <property type="match status" value="1"/>
</dbReference>
<dbReference type="RefSeq" id="WP_321545681.1">
    <property type="nucleotide sequence ID" value="NZ_JAXIVS010000003.1"/>
</dbReference>
<dbReference type="Gene3D" id="3.40.50.300">
    <property type="entry name" value="P-loop containing nucleotide triphosphate hydrolases"/>
    <property type="match status" value="1"/>
</dbReference>
<comment type="caution">
    <text evidence="5">The sequence shown here is derived from an EMBL/GenBank/DDBJ whole genome shotgun (WGS) entry which is preliminary data.</text>
</comment>
<sequence length="360" mass="37964">MPLLSLDQLTLRYTAGGTPAVDGLNLALEPGETLALLGPSGCGKTTTLRLVAGFERPDTGSLQLEGRVLVGPGTFVPPDQRRMGMVFQDYALFPHLSVLDNVTFGLQALPRREQVARARAMLDMFALGGLEARAPHALSGGQQQRVALARALAPGPRVLLLDEPFSSLDAALRASTRMEVRRVLKSLDTTVLLVTHDQDEAMAFADRMAVMRGGRLEQLGTPESLYLTPRTAFVASFLGGTNPVPGSASGTEARTVLGNLPLVSPAQGPVLLSLRPEALRLMAETGAQAGTLRAEVLTREFQGHGVVFTVRCGGMELTVRGTSEVPFRPGDSARLEVVGKAVVLEDAPPDAAGEPGSSGT</sequence>
<dbReference type="InterPro" id="IPR012340">
    <property type="entry name" value="NA-bd_OB-fold"/>
</dbReference>
<dbReference type="Proteomes" id="UP001291309">
    <property type="component" value="Unassembled WGS sequence"/>
</dbReference>
<evidence type="ECO:0000256" key="2">
    <source>
        <dbReference type="ARBA" id="ARBA00022741"/>
    </source>
</evidence>
<dbReference type="InterPro" id="IPR013611">
    <property type="entry name" value="Transp-assoc_OB_typ2"/>
</dbReference>
<dbReference type="GO" id="GO:0005524">
    <property type="term" value="F:ATP binding"/>
    <property type="evidence" value="ECO:0007669"/>
    <property type="project" value="UniProtKB-KW"/>
</dbReference>
<dbReference type="Pfam" id="PF00005">
    <property type="entry name" value="ABC_tran"/>
    <property type="match status" value="1"/>
</dbReference>
<evidence type="ECO:0000259" key="4">
    <source>
        <dbReference type="PROSITE" id="PS50893"/>
    </source>
</evidence>
<keyword evidence="3 5" id="KW-0067">ATP-binding</keyword>
<dbReference type="InterPro" id="IPR003593">
    <property type="entry name" value="AAA+_ATPase"/>
</dbReference>
<dbReference type="Gene3D" id="2.40.50.100">
    <property type="match status" value="1"/>
</dbReference>
<gene>
    <name evidence="5" type="ORF">SYV04_11195</name>
</gene>
<dbReference type="Pfam" id="PF08402">
    <property type="entry name" value="TOBE_2"/>
    <property type="match status" value="1"/>
</dbReference>
<organism evidence="5 6">
    <name type="scientific">Hyalangium rubrum</name>
    <dbReference type="NCBI Taxonomy" id="3103134"/>
    <lineage>
        <taxon>Bacteria</taxon>
        <taxon>Pseudomonadati</taxon>
        <taxon>Myxococcota</taxon>
        <taxon>Myxococcia</taxon>
        <taxon>Myxococcales</taxon>
        <taxon>Cystobacterineae</taxon>
        <taxon>Archangiaceae</taxon>
        <taxon>Hyalangium</taxon>
    </lineage>
</organism>
<dbReference type="PROSITE" id="PS00211">
    <property type="entry name" value="ABC_TRANSPORTER_1"/>
    <property type="match status" value="1"/>
</dbReference>
<dbReference type="EMBL" id="JAXIVS010000003">
    <property type="protein sequence ID" value="MDY7226961.1"/>
    <property type="molecule type" value="Genomic_DNA"/>
</dbReference>
<dbReference type="InterPro" id="IPR017871">
    <property type="entry name" value="ABC_transporter-like_CS"/>
</dbReference>
<accession>A0ABU5H0W6</accession>
<dbReference type="SMART" id="SM00382">
    <property type="entry name" value="AAA"/>
    <property type="match status" value="1"/>
</dbReference>
<keyword evidence="6" id="KW-1185">Reference proteome</keyword>
<keyword evidence="2" id="KW-0547">Nucleotide-binding</keyword>
<evidence type="ECO:0000313" key="6">
    <source>
        <dbReference type="Proteomes" id="UP001291309"/>
    </source>
</evidence>
<evidence type="ECO:0000256" key="3">
    <source>
        <dbReference type="ARBA" id="ARBA00022840"/>
    </source>
</evidence>
<dbReference type="Gene3D" id="2.40.50.140">
    <property type="entry name" value="Nucleic acid-binding proteins"/>
    <property type="match status" value="1"/>
</dbReference>
<dbReference type="InterPro" id="IPR003439">
    <property type="entry name" value="ABC_transporter-like_ATP-bd"/>
</dbReference>
<dbReference type="InterPro" id="IPR027417">
    <property type="entry name" value="P-loop_NTPase"/>
</dbReference>
<reference evidence="5 6" key="1">
    <citation type="submission" date="2023-12" db="EMBL/GenBank/DDBJ databases">
        <title>the genome sequence of Hyalangium sp. s54d21.</title>
        <authorList>
            <person name="Zhang X."/>
        </authorList>
    </citation>
    <scope>NUCLEOTIDE SEQUENCE [LARGE SCALE GENOMIC DNA]</scope>
    <source>
        <strain evidence="6">s54d21</strain>
    </source>
</reference>
<dbReference type="InterPro" id="IPR050093">
    <property type="entry name" value="ABC_SmlMolc_Importer"/>
</dbReference>
<dbReference type="InterPro" id="IPR008995">
    <property type="entry name" value="Mo/tungstate-bd_C_term_dom"/>
</dbReference>